<dbReference type="KEGG" id="nau:109214207"/>
<dbReference type="Gramene" id="OIT27241">
    <property type="protein sequence ID" value="OIT27241"/>
    <property type="gene ID" value="A4A49_24477"/>
</dbReference>
<name>A0A1J6L809_NICAT</name>
<dbReference type="SMR" id="A0A1J6L809"/>
<dbReference type="CDD" id="cd22162">
    <property type="entry name" value="F-box_AtSKIP3-like"/>
    <property type="match status" value="1"/>
</dbReference>
<evidence type="ECO:0000313" key="4">
    <source>
        <dbReference type="Proteomes" id="UP000187609"/>
    </source>
</evidence>
<accession>A0A1J6L809</accession>
<dbReference type="AlphaFoldDB" id="A0A1J6L809"/>
<evidence type="ECO:0000313" key="3">
    <source>
        <dbReference type="EMBL" id="OIT27241.1"/>
    </source>
</evidence>
<gene>
    <name evidence="3" type="primary">PP2A13_0</name>
    <name evidence="3" type="ORF">A4A49_24477</name>
</gene>
<dbReference type="PROSITE" id="PS50181">
    <property type="entry name" value="FBOX"/>
    <property type="match status" value="1"/>
</dbReference>
<sequence>MGANTSSIDSNSTNGPNHPPLKTKLEDIPEACVALILSYLDPPQICKLARLNRTFSAASSADFIWDSKLPSNYRYILEELLAMSVAGMAKKDIFAKLSQPNAFDSGTKEVWIDQNNGGVCVAVSAKGMRITGIDDRRYWNHIPTDESRFGTFAYLQQIWWVEVDGELEFQFPAGTYSVFFRLQLGKVTKRLGRRVITNTEQVHGWDLKPVQFQLTTSDGQCAMSKCYLDNVGTWVHHHVGDFVVKDSAAMTKLKFSLMQIDCTHTKGGLCVDSVLICPISLAKESRSS</sequence>
<dbReference type="InterPro" id="IPR001810">
    <property type="entry name" value="F-box_dom"/>
</dbReference>
<dbReference type="Proteomes" id="UP000187609">
    <property type="component" value="Unassembled WGS sequence"/>
</dbReference>
<protein>
    <submittedName>
        <fullName evidence="3">F-box protein pp2-a13</fullName>
    </submittedName>
</protein>
<dbReference type="GeneID" id="109214207"/>
<dbReference type="EMBL" id="MJEQ01002475">
    <property type="protein sequence ID" value="OIT27241.1"/>
    <property type="molecule type" value="Genomic_DNA"/>
</dbReference>
<dbReference type="InterPro" id="IPR036047">
    <property type="entry name" value="F-box-like_dom_sf"/>
</dbReference>
<feature type="domain" description="F-box" evidence="2">
    <location>
        <begin position="22"/>
        <end position="68"/>
    </location>
</feature>
<dbReference type="STRING" id="49451.A0A1J6L809"/>
<dbReference type="OMA" id="CAMSKCY"/>
<dbReference type="OrthoDB" id="9970274at2759"/>
<keyword evidence="4" id="KW-1185">Reference proteome</keyword>
<dbReference type="PANTHER" id="PTHR31960">
    <property type="entry name" value="F-BOX PROTEIN PP2-A15"/>
    <property type="match status" value="1"/>
</dbReference>
<organism evidence="3 4">
    <name type="scientific">Nicotiana attenuata</name>
    <name type="common">Coyote tobacco</name>
    <dbReference type="NCBI Taxonomy" id="49451"/>
    <lineage>
        <taxon>Eukaryota</taxon>
        <taxon>Viridiplantae</taxon>
        <taxon>Streptophyta</taxon>
        <taxon>Embryophyta</taxon>
        <taxon>Tracheophyta</taxon>
        <taxon>Spermatophyta</taxon>
        <taxon>Magnoliopsida</taxon>
        <taxon>eudicotyledons</taxon>
        <taxon>Gunneridae</taxon>
        <taxon>Pentapetalae</taxon>
        <taxon>asterids</taxon>
        <taxon>lamiids</taxon>
        <taxon>Solanales</taxon>
        <taxon>Solanaceae</taxon>
        <taxon>Nicotianoideae</taxon>
        <taxon>Nicotianeae</taxon>
        <taxon>Nicotiana</taxon>
    </lineage>
</organism>
<evidence type="ECO:0000256" key="1">
    <source>
        <dbReference type="SAM" id="MobiDB-lite"/>
    </source>
</evidence>
<reference evidence="3" key="1">
    <citation type="submission" date="2016-11" db="EMBL/GenBank/DDBJ databases">
        <title>The genome of Nicotiana attenuata.</title>
        <authorList>
            <person name="Xu S."/>
            <person name="Brockmoeller T."/>
            <person name="Gaquerel E."/>
            <person name="Navarro A."/>
            <person name="Kuhl H."/>
            <person name="Gase K."/>
            <person name="Ling Z."/>
            <person name="Zhou W."/>
            <person name="Kreitzer C."/>
            <person name="Stanke M."/>
            <person name="Tang H."/>
            <person name="Lyons E."/>
            <person name="Pandey P."/>
            <person name="Pandey S.P."/>
            <person name="Timmermann B."/>
            <person name="Baldwin I.T."/>
        </authorList>
    </citation>
    <scope>NUCLEOTIDE SEQUENCE [LARGE SCALE GENOMIC DNA]</scope>
    <source>
        <strain evidence="3">UT</strain>
    </source>
</reference>
<feature type="region of interest" description="Disordered" evidence="1">
    <location>
        <begin position="1"/>
        <end position="22"/>
    </location>
</feature>
<evidence type="ECO:0000259" key="2">
    <source>
        <dbReference type="PROSITE" id="PS50181"/>
    </source>
</evidence>
<dbReference type="PANTHER" id="PTHR31960:SF35">
    <property type="entry name" value="F-BOX PROTEIN PP2-A13-LIKE"/>
    <property type="match status" value="1"/>
</dbReference>
<proteinExistence type="predicted"/>
<feature type="compositionally biased region" description="Polar residues" evidence="1">
    <location>
        <begin position="1"/>
        <end position="16"/>
    </location>
</feature>
<comment type="caution">
    <text evidence="3">The sequence shown here is derived from an EMBL/GenBank/DDBJ whole genome shotgun (WGS) entry which is preliminary data.</text>
</comment>
<dbReference type="SUPFAM" id="SSF81383">
    <property type="entry name" value="F-box domain"/>
    <property type="match status" value="1"/>
</dbReference>
<dbReference type="Pfam" id="PF14299">
    <property type="entry name" value="PP2"/>
    <property type="match status" value="1"/>
</dbReference>
<dbReference type="InterPro" id="IPR025886">
    <property type="entry name" value="PP2-like"/>
</dbReference>
<dbReference type="Pfam" id="PF00646">
    <property type="entry name" value="F-box"/>
    <property type="match status" value="1"/>
</dbReference>